<dbReference type="InterPro" id="IPR011041">
    <property type="entry name" value="Quinoprot_gluc/sorb_DH_b-prop"/>
</dbReference>
<evidence type="ECO:0000259" key="2">
    <source>
        <dbReference type="Pfam" id="PF07995"/>
    </source>
</evidence>
<protein>
    <submittedName>
        <fullName evidence="3">Glucose/arabinose dehydrogenase, beta-propeller fold</fullName>
    </submittedName>
</protein>
<proteinExistence type="predicted"/>
<gene>
    <name evidence="3" type="ORF">SAMN04489864_104230</name>
</gene>
<keyword evidence="1" id="KW-0472">Membrane</keyword>
<dbReference type="STRING" id="414048.SAMN04489864_104230"/>
<name>A0A1I2WR17_9SPHI</name>
<keyword evidence="1" id="KW-1133">Transmembrane helix</keyword>
<dbReference type="InterPro" id="IPR011042">
    <property type="entry name" value="6-blade_b-propeller_TolB-like"/>
</dbReference>
<dbReference type="Proteomes" id="UP000199666">
    <property type="component" value="Unassembled WGS sequence"/>
</dbReference>
<dbReference type="SUPFAM" id="SSF50952">
    <property type="entry name" value="Soluble quinoprotein glucose dehydrogenase"/>
    <property type="match status" value="1"/>
</dbReference>
<reference evidence="3 4" key="1">
    <citation type="submission" date="2016-10" db="EMBL/GenBank/DDBJ databases">
        <authorList>
            <person name="de Groot N.N."/>
        </authorList>
    </citation>
    <scope>NUCLEOTIDE SEQUENCE [LARGE SCALE GENOMIC DNA]</scope>
    <source>
        <strain evidence="3 4">DSM 18684</strain>
    </source>
</reference>
<dbReference type="Gene3D" id="2.120.10.30">
    <property type="entry name" value="TolB, C-terminal domain"/>
    <property type="match status" value="1"/>
</dbReference>
<dbReference type="Pfam" id="PF07995">
    <property type="entry name" value="GSDH"/>
    <property type="match status" value="1"/>
</dbReference>
<evidence type="ECO:0000256" key="1">
    <source>
        <dbReference type="SAM" id="Phobius"/>
    </source>
</evidence>
<evidence type="ECO:0000313" key="4">
    <source>
        <dbReference type="Proteomes" id="UP000199666"/>
    </source>
</evidence>
<accession>A0A1I2WR17</accession>
<dbReference type="PANTHER" id="PTHR19328">
    <property type="entry name" value="HEDGEHOG-INTERACTING PROTEIN"/>
    <property type="match status" value="1"/>
</dbReference>
<keyword evidence="1" id="KW-0812">Transmembrane</keyword>
<evidence type="ECO:0000313" key="3">
    <source>
        <dbReference type="EMBL" id="SFH03774.1"/>
    </source>
</evidence>
<feature type="transmembrane region" description="Helical" evidence="1">
    <location>
        <begin position="37"/>
        <end position="55"/>
    </location>
</feature>
<feature type="domain" description="Glucose/Sorbosone dehydrogenase" evidence="2">
    <location>
        <begin position="78"/>
        <end position="409"/>
    </location>
</feature>
<dbReference type="InterPro" id="IPR012938">
    <property type="entry name" value="Glc/Sorbosone_DH"/>
</dbReference>
<dbReference type="AlphaFoldDB" id="A0A1I2WR17"/>
<sequence length="414" mass="46051">MMVRSKSRLEDIIKSSQLIIFFYLKAMKQVNPIKTRFLMLLGSTVLLISAALLISSKKMTKENASKLDLTVETIATGLTMPWATAFLPNGDMLVTERVGKLRLIKDGKLDPIEITGLPKILYRGQGGLLDVVLHPDYAKNGWIYLSYSSPKADGEEGPDNGSNTALMRAKLKGHALTDVQVVFKALPNVRSSPHYGGRIVFDNKGYLFLSLGERGEKDNAQQLSKDQGKIVRLHEDGKIPTDNPFVNTPGAKPEIWSYGHRNPQGMVMNTSTGVLWEHEHGPQGGDELNIVEKGKNYGWPLITFGIDYDNSIISKDTARVGLEQPVLYWKPSIAPCGMDFITSDKYKGWKGDLLVGSLKFNYLQHLVVKGNKVLSREIILEKIGRVRDIRQGPDGYIYVVLEDSGKIVRVIPKS</sequence>
<keyword evidence="4" id="KW-1185">Reference proteome</keyword>
<dbReference type="PANTHER" id="PTHR19328:SF75">
    <property type="entry name" value="ALDOSE SUGAR DEHYDROGENASE YLII"/>
    <property type="match status" value="1"/>
</dbReference>
<dbReference type="EMBL" id="FOPP01000004">
    <property type="protein sequence ID" value="SFH03774.1"/>
    <property type="molecule type" value="Genomic_DNA"/>
</dbReference>
<organism evidence="3 4">
    <name type="scientific">Pedobacter insulae</name>
    <dbReference type="NCBI Taxonomy" id="414048"/>
    <lineage>
        <taxon>Bacteria</taxon>
        <taxon>Pseudomonadati</taxon>
        <taxon>Bacteroidota</taxon>
        <taxon>Sphingobacteriia</taxon>
        <taxon>Sphingobacteriales</taxon>
        <taxon>Sphingobacteriaceae</taxon>
        <taxon>Pedobacter</taxon>
    </lineage>
</organism>